<dbReference type="RefSeq" id="WP_377466830.1">
    <property type="nucleotide sequence ID" value="NZ_JBHUOP010000004.1"/>
</dbReference>
<feature type="transmembrane region" description="Helical" evidence="1">
    <location>
        <begin position="12"/>
        <end position="33"/>
    </location>
</feature>
<reference evidence="3" key="1">
    <citation type="journal article" date="2019" name="Int. J. Syst. Evol. Microbiol.">
        <title>The Global Catalogue of Microorganisms (GCM) 10K type strain sequencing project: providing services to taxonomists for standard genome sequencing and annotation.</title>
        <authorList>
            <consortium name="The Broad Institute Genomics Platform"/>
            <consortium name="The Broad Institute Genome Sequencing Center for Infectious Disease"/>
            <person name="Wu L."/>
            <person name="Ma J."/>
        </authorList>
    </citation>
    <scope>NUCLEOTIDE SEQUENCE [LARGE SCALE GENOMIC DNA]</scope>
    <source>
        <strain evidence="3">KCTC 33576</strain>
    </source>
</reference>
<protein>
    <submittedName>
        <fullName evidence="2">DUF6113 family protein</fullName>
    </submittedName>
</protein>
<feature type="transmembrane region" description="Helical" evidence="1">
    <location>
        <begin position="64"/>
        <end position="81"/>
    </location>
</feature>
<accession>A0ABW5XGB5</accession>
<organism evidence="2 3">
    <name type="scientific">Populibacterium corticicola</name>
    <dbReference type="NCBI Taxonomy" id="1812826"/>
    <lineage>
        <taxon>Bacteria</taxon>
        <taxon>Bacillati</taxon>
        <taxon>Actinomycetota</taxon>
        <taxon>Actinomycetes</taxon>
        <taxon>Micrococcales</taxon>
        <taxon>Jonesiaceae</taxon>
        <taxon>Populibacterium</taxon>
    </lineage>
</organism>
<dbReference type="Pfam" id="PF19608">
    <property type="entry name" value="DUF6113"/>
    <property type="match status" value="1"/>
</dbReference>
<dbReference type="EMBL" id="JBHUOP010000004">
    <property type="protein sequence ID" value="MFD2840902.1"/>
    <property type="molecule type" value="Genomic_DNA"/>
</dbReference>
<feature type="transmembrane region" description="Helical" evidence="1">
    <location>
        <begin position="39"/>
        <end position="59"/>
    </location>
</feature>
<dbReference type="InterPro" id="IPR046095">
    <property type="entry name" value="DUF6113"/>
</dbReference>
<keyword evidence="3" id="KW-1185">Reference proteome</keyword>
<evidence type="ECO:0000256" key="1">
    <source>
        <dbReference type="SAM" id="Phobius"/>
    </source>
</evidence>
<evidence type="ECO:0000313" key="3">
    <source>
        <dbReference type="Proteomes" id="UP001597391"/>
    </source>
</evidence>
<dbReference type="Proteomes" id="UP001597391">
    <property type="component" value="Unassembled WGS sequence"/>
</dbReference>
<keyword evidence="1" id="KW-1133">Transmembrane helix</keyword>
<name>A0ABW5XGB5_9MICO</name>
<keyword evidence="1" id="KW-0812">Transmembrane</keyword>
<evidence type="ECO:0000313" key="2">
    <source>
        <dbReference type="EMBL" id="MFD2840902.1"/>
    </source>
</evidence>
<gene>
    <name evidence="2" type="ORF">ACFSYH_10010</name>
</gene>
<comment type="caution">
    <text evidence="2">The sequence shown here is derived from an EMBL/GenBank/DDBJ whole genome shotgun (WGS) entry which is preliminary data.</text>
</comment>
<feature type="transmembrane region" description="Helical" evidence="1">
    <location>
        <begin position="93"/>
        <end position="112"/>
    </location>
</feature>
<sequence>MNSGKVVHLVRVVEYATALLFGAFVAVLGTAAHRAYEPYALIFALLAVVVSGVMVRAWIGLGGVAAFGAGWMIMAQLFALGGPGGDIMMPNQVITYVWLFGGVVAVGAVCFTPRKWYAE</sequence>
<proteinExistence type="predicted"/>
<keyword evidence="1" id="KW-0472">Membrane</keyword>